<gene>
    <name evidence="5" type="ORF">F5897_000787</name>
</gene>
<comment type="similarity">
    <text evidence="1">Belongs to the glycosyltransferase 2 family.</text>
</comment>
<evidence type="ECO:0000313" key="6">
    <source>
        <dbReference type="Proteomes" id="UP000571183"/>
    </source>
</evidence>
<keyword evidence="6" id="KW-1185">Reference proteome</keyword>
<name>A0A840DID3_9MICO</name>
<proteinExistence type="inferred from homology"/>
<comment type="caution">
    <text evidence="5">The sequence shown here is derived from an EMBL/GenBank/DDBJ whole genome shotgun (WGS) entry which is preliminary data.</text>
</comment>
<dbReference type="Gene3D" id="3.90.550.10">
    <property type="entry name" value="Spore Coat Polysaccharide Biosynthesis Protein SpsA, Chain A"/>
    <property type="match status" value="1"/>
</dbReference>
<dbReference type="SUPFAM" id="SSF53448">
    <property type="entry name" value="Nucleotide-diphospho-sugar transferases"/>
    <property type="match status" value="1"/>
</dbReference>
<dbReference type="GO" id="GO:0016757">
    <property type="term" value="F:glycosyltransferase activity"/>
    <property type="evidence" value="ECO:0007669"/>
    <property type="project" value="UniProtKB-KW"/>
</dbReference>
<dbReference type="AlphaFoldDB" id="A0A840DID3"/>
<protein>
    <submittedName>
        <fullName evidence="5">Glycosyltransferase involved in cell wall biosynthesis</fullName>
    </submittedName>
</protein>
<evidence type="ECO:0000256" key="2">
    <source>
        <dbReference type="ARBA" id="ARBA00022676"/>
    </source>
</evidence>
<dbReference type="RefSeq" id="WP_183304541.1">
    <property type="nucleotide sequence ID" value="NZ_JACIFD010000006.1"/>
</dbReference>
<keyword evidence="3 5" id="KW-0808">Transferase</keyword>
<evidence type="ECO:0000313" key="5">
    <source>
        <dbReference type="EMBL" id="MBB4071483.1"/>
    </source>
</evidence>
<reference evidence="5" key="1">
    <citation type="submission" date="2020-08" db="EMBL/GenBank/DDBJ databases">
        <title>Sequencing the genomes of 1000 actinobacteria strains.</title>
        <authorList>
            <person name="Klenk H.-P."/>
        </authorList>
    </citation>
    <scope>NUCLEOTIDE SEQUENCE [LARGE SCALE GENOMIC DNA]</scope>
    <source>
        <strain evidence="5">DSM 27064</strain>
    </source>
</reference>
<evidence type="ECO:0000256" key="1">
    <source>
        <dbReference type="ARBA" id="ARBA00006739"/>
    </source>
</evidence>
<sequence>MSAAVTITNTQTAPFSLLLPVYAGDTAAQLSAALESCLVQQTLKPAEIIVVQDGPVPPAITAVLEQWRASLSPVPLRVLQIAQNKGLANALNYGLQHCGYEVVARMDADDISLPERFAKQWQRFNDGQLDVLGTAMEEFADDSLQTVSLRMAPAGAARIRQHAITHSPFNHPTVMYRKATVLEHGGYREMGSMEDYWLFVRLIAAGAKVDNLREPLLRYRAGRGVYRRRGGMETAATELRLQREMLRIGFITPAQFIRNCVMKTVYRLLPVRIKQVLFKRFIAPGLPGDKK</sequence>
<keyword evidence="2" id="KW-0328">Glycosyltransferase</keyword>
<dbReference type="InterPro" id="IPR029044">
    <property type="entry name" value="Nucleotide-diphossugar_trans"/>
</dbReference>
<evidence type="ECO:0000259" key="4">
    <source>
        <dbReference type="Pfam" id="PF00535"/>
    </source>
</evidence>
<feature type="domain" description="Glycosyltransferase 2-like" evidence="4">
    <location>
        <begin position="16"/>
        <end position="174"/>
    </location>
</feature>
<dbReference type="PANTHER" id="PTHR43685:SF5">
    <property type="entry name" value="GLYCOSYLTRANSFERASE EPSE-RELATED"/>
    <property type="match status" value="1"/>
</dbReference>
<dbReference type="InterPro" id="IPR050834">
    <property type="entry name" value="Glycosyltransf_2"/>
</dbReference>
<accession>A0A840DID3</accession>
<dbReference type="EMBL" id="JACIFD010000006">
    <property type="protein sequence ID" value="MBB4071483.1"/>
    <property type="molecule type" value="Genomic_DNA"/>
</dbReference>
<dbReference type="InterPro" id="IPR001173">
    <property type="entry name" value="Glyco_trans_2-like"/>
</dbReference>
<dbReference type="PANTHER" id="PTHR43685">
    <property type="entry name" value="GLYCOSYLTRANSFERASE"/>
    <property type="match status" value="1"/>
</dbReference>
<organism evidence="5 6">
    <name type="scientific">Canibacter oris</name>
    <dbReference type="NCBI Taxonomy" id="1365628"/>
    <lineage>
        <taxon>Bacteria</taxon>
        <taxon>Bacillati</taxon>
        <taxon>Actinomycetota</taxon>
        <taxon>Actinomycetes</taxon>
        <taxon>Micrococcales</taxon>
        <taxon>Microbacteriaceae</taxon>
        <taxon>Canibacter</taxon>
    </lineage>
</organism>
<dbReference type="Pfam" id="PF00535">
    <property type="entry name" value="Glycos_transf_2"/>
    <property type="match status" value="1"/>
</dbReference>
<evidence type="ECO:0000256" key="3">
    <source>
        <dbReference type="ARBA" id="ARBA00022679"/>
    </source>
</evidence>
<dbReference type="Proteomes" id="UP000571183">
    <property type="component" value="Unassembled WGS sequence"/>
</dbReference>